<feature type="domain" description="DUF5723" evidence="1">
    <location>
        <begin position="41"/>
        <end position="428"/>
    </location>
</feature>
<sequence length="462" mass="51132">MSTLAHSQEIAGLEFSNYGGLYRAPYNPSVIGGPKHKWQINIGTIGGSINYRYFRFIGENSLLYPLLAPRSTKELYGRSRTMGSLTYKDPIYLASEIRWPSAMISLGKYQGLALAFRTRGYAKASNVPEMIQNLYFYRLDTGGTPVVSNQSWGNFNMVQQSYSDVSLTYGAQLLDFDAHKLRIGATVKRVFGARIGYLTGSAGSYSLSPVSAGSESSQLTVNDLSYEVGYSAPTRKNGLGNLFSSDKTGAGWAYDLGFSYELGKYWGKDKEVYDESPEYLIRLAASLTDVGNIKYQTSDSRLVRGTQATSVIGQKELETISDRGPQGFISLLPSDMDTTFSKKVQLAQAVHYEADIQLVKGFFLNLSKTQRYKSRAAEPLDVYMPNTFTITPRFEDEDSDFAFPITFIQGNNRPSIGAMGHFGPVFLGFSSVNGLMKKGGARGSMVYLGFTAWKLNRKKDKD</sequence>
<reference evidence="2 3" key="1">
    <citation type="submission" date="2019-05" db="EMBL/GenBank/DDBJ databases">
        <authorList>
            <person name="Qu J.-H."/>
        </authorList>
    </citation>
    <scope>NUCLEOTIDE SEQUENCE [LARGE SCALE GENOMIC DNA]</scope>
    <source>
        <strain evidence="2 3">T17</strain>
    </source>
</reference>
<dbReference type="InterPro" id="IPR043781">
    <property type="entry name" value="DUF5723"/>
</dbReference>
<dbReference type="Proteomes" id="UP000306402">
    <property type="component" value="Unassembled WGS sequence"/>
</dbReference>
<organism evidence="2 3">
    <name type="scientific">Dyadobacter luticola</name>
    <dbReference type="NCBI Taxonomy" id="1979387"/>
    <lineage>
        <taxon>Bacteria</taxon>
        <taxon>Pseudomonadati</taxon>
        <taxon>Bacteroidota</taxon>
        <taxon>Cytophagia</taxon>
        <taxon>Cytophagales</taxon>
        <taxon>Spirosomataceae</taxon>
        <taxon>Dyadobacter</taxon>
    </lineage>
</organism>
<dbReference type="Pfam" id="PF18990">
    <property type="entry name" value="DUF5723"/>
    <property type="match status" value="1"/>
</dbReference>
<evidence type="ECO:0000313" key="2">
    <source>
        <dbReference type="EMBL" id="TLU98299.1"/>
    </source>
</evidence>
<dbReference type="OrthoDB" id="9805336at2"/>
<dbReference type="AlphaFoldDB" id="A0A5R9KQ71"/>
<gene>
    <name evidence="2" type="ORF">FEN17_23850</name>
</gene>
<evidence type="ECO:0000313" key="3">
    <source>
        <dbReference type="Proteomes" id="UP000306402"/>
    </source>
</evidence>
<dbReference type="EMBL" id="VCEJ01000008">
    <property type="protein sequence ID" value="TLU98299.1"/>
    <property type="molecule type" value="Genomic_DNA"/>
</dbReference>
<protein>
    <recommendedName>
        <fullName evidence="1">DUF5723 domain-containing protein</fullName>
    </recommendedName>
</protein>
<comment type="caution">
    <text evidence="2">The sequence shown here is derived from an EMBL/GenBank/DDBJ whole genome shotgun (WGS) entry which is preliminary data.</text>
</comment>
<proteinExistence type="predicted"/>
<keyword evidence="3" id="KW-1185">Reference proteome</keyword>
<evidence type="ECO:0000259" key="1">
    <source>
        <dbReference type="Pfam" id="PF18990"/>
    </source>
</evidence>
<accession>A0A5R9KQ71</accession>
<name>A0A5R9KQ71_9BACT</name>